<proteinExistence type="predicted"/>
<keyword evidence="3" id="KW-1185">Reference proteome</keyword>
<name>A0A846X5L3_9ACTN</name>
<evidence type="ECO:0000313" key="2">
    <source>
        <dbReference type="EMBL" id="NKY20798.1"/>
    </source>
</evidence>
<keyword evidence="1" id="KW-0812">Transmembrane</keyword>
<accession>A0A846X5L3</accession>
<dbReference type="RefSeq" id="WP_168547717.1">
    <property type="nucleotide sequence ID" value="NZ_BAAAKS010000026.1"/>
</dbReference>
<evidence type="ECO:0000313" key="3">
    <source>
        <dbReference type="Proteomes" id="UP000582646"/>
    </source>
</evidence>
<keyword evidence="1" id="KW-1133">Transmembrane helix</keyword>
<protein>
    <submittedName>
        <fullName evidence="2">Uncharacterized protein</fullName>
    </submittedName>
</protein>
<feature type="transmembrane region" description="Helical" evidence="1">
    <location>
        <begin position="26"/>
        <end position="45"/>
    </location>
</feature>
<reference evidence="2 3" key="1">
    <citation type="submission" date="2020-04" db="EMBL/GenBank/DDBJ databases">
        <title>MicrobeNet Type strains.</title>
        <authorList>
            <person name="Nicholson A.C."/>
        </authorList>
    </citation>
    <scope>NUCLEOTIDE SEQUENCE [LARGE SCALE GENOMIC DNA]</scope>
    <source>
        <strain evidence="2 3">DSM 44113</strain>
    </source>
</reference>
<comment type="caution">
    <text evidence="2">The sequence shown here is derived from an EMBL/GenBank/DDBJ whole genome shotgun (WGS) entry which is preliminary data.</text>
</comment>
<dbReference type="AlphaFoldDB" id="A0A846X5L3"/>
<organism evidence="2 3">
    <name type="scientific">Tsukamurella spumae</name>
    <dbReference type="NCBI Taxonomy" id="44753"/>
    <lineage>
        <taxon>Bacteria</taxon>
        <taxon>Bacillati</taxon>
        <taxon>Actinomycetota</taxon>
        <taxon>Actinomycetes</taxon>
        <taxon>Mycobacteriales</taxon>
        <taxon>Tsukamurellaceae</taxon>
        <taxon>Tsukamurella</taxon>
    </lineage>
</organism>
<gene>
    <name evidence="2" type="ORF">HF999_20795</name>
</gene>
<dbReference type="EMBL" id="JAAXOQ010000043">
    <property type="protein sequence ID" value="NKY20798.1"/>
    <property type="molecule type" value="Genomic_DNA"/>
</dbReference>
<sequence>MGDKGDTYGALVKAWARFNWEFLTNYISVGITVVIALVVIGCWIYSKGHKAGVAEAKEELAKKKAT</sequence>
<keyword evidence="1" id="KW-0472">Membrane</keyword>
<evidence type="ECO:0000256" key="1">
    <source>
        <dbReference type="SAM" id="Phobius"/>
    </source>
</evidence>
<dbReference type="Proteomes" id="UP000582646">
    <property type="component" value="Unassembled WGS sequence"/>
</dbReference>